<keyword evidence="2" id="KW-1185">Reference proteome</keyword>
<evidence type="ECO:0000313" key="2">
    <source>
        <dbReference type="Proteomes" id="UP000001060"/>
    </source>
</evidence>
<dbReference type="AlphaFoldDB" id="D3HSY1"/>
<dbReference type="EMBL" id="FN650140">
    <property type="protein sequence ID" value="CBJ12021.1"/>
    <property type="molecule type" value="Genomic_DNA"/>
</dbReference>
<evidence type="ECO:0000313" key="1">
    <source>
        <dbReference type="EMBL" id="CBJ12021.1"/>
    </source>
</evidence>
<reference evidence="1 2" key="1">
    <citation type="journal article" date="2010" name="PLoS Genet.">
        <title>Analysis of the Legionella longbeachae genome and transcriptome uncovers unique strategies to cause Legionnaires' disease.</title>
        <authorList>
            <person name="Cazalet C."/>
            <person name="Gomez-Valero L."/>
            <person name="Rusniok C."/>
            <person name="Lomma M."/>
            <person name="Dervins-Ravault D."/>
            <person name="Newton H."/>
            <person name="Sansom F."/>
            <person name="Jarraud S."/>
            <person name="Zidane N."/>
            <person name="Ma L."/>
            <person name="Bouchier C."/>
            <person name="Etienne J."/>
            <person name="Hartland E."/>
            <person name="Buchrieser C."/>
        </authorList>
    </citation>
    <scope>NUCLEOTIDE SEQUENCE [LARGE SCALE GENOMIC DNA]</scope>
    <source>
        <strain evidence="1 2">NSW150</strain>
    </source>
</reference>
<accession>D3HSY1</accession>
<proteinExistence type="predicted"/>
<dbReference type="KEGG" id="llo:LLO_1647"/>
<dbReference type="Proteomes" id="UP000001060">
    <property type="component" value="Chromosome"/>
</dbReference>
<name>D3HSY1_LEGLN</name>
<gene>
    <name evidence="1" type="ordered locus">LLO_1647</name>
</gene>
<organism evidence="1 2">
    <name type="scientific">Legionella longbeachae serogroup 1 (strain NSW150)</name>
    <dbReference type="NCBI Taxonomy" id="661367"/>
    <lineage>
        <taxon>Bacteria</taxon>
        <taxon>Pseudomonadati</taxon>
        <taxon>Pseudomonadota</taxon>
        <taxon>Gammaproteobacteria</taxon>
        <taxon>Legionellales</taxon>
        <taxon>Legionellaceae</taxon>
        <taxon>Legionella</taxon>
    </lineage>
</organism>
<protein>
    <submittedName>
        <fullName evidence="1">Uncharacterized protein</fullName>
    </submittedName>
</protein>
<dbReference type="HOGENOM" id="CLU_2954906_0_0_6"/>
<sequence length="59" mass="7012">MFPGKHVLKKKLLVTKESFQSLLKILYQCAIQAQHPAPQMRVYFVRISQEQVAVRRWWG</sequence>
<dbReference type="STRING" id="661367.LLO_1647"/>